<feature type="signal peptide" evidence="1">
    <location>
        <begin position="1"/>
        <end position="22"/>
    </location>
</feature>
<evidence type="ECO:0000313" key="4">
    <source>
        <dbReference type="Proteomes" id="UP001596292"/>
    </source>
</evidence>
<dbReference type="RefSeq" id="WP_378968065.1">
    <property type="nucleotide sequence ID" value="NZ_JBHSWN010000001.1"/>
</dbReference>
<protein>
    <submittedName>
        <fullName evidence="3">Phosphatase PAP2 family protein</fullName>
    </submittedName>
</protein>
<dbReference type="InterPro" id="IPR036938">
    <property type="entry name" value="PAP2/HPO_sf"/>
</dbReference>
<dbReference type="SUPFAM" id="SSF48317">
    <property type="entry name" value="Acid phosphatase/Vanadium-dependent haloperoxidase"/>
    <property type="match status" value="1"/>
</dbReference>
<feature type="domain" description="Phosphatidic acid phosphatase type 2/haloperoxidase" evidence="2">
    <location>
        <begin position="170"/>
        <end position="298"/>
    </location>
</feature>
<name>A0ABW2BGN8_9HYPH</name>
<keyword evidence="4" id="KW-1185">Reference proteome</keyword>
<dbReference type="Gene3D" id="1.20.144.10">
    <property type="entry name" value="Phosphatidic acid phosphatase type 2/haloperoxidase"/>
    <property type="match status" value="1"/>
</dbReference>
<accession>A0ABW2BGN8</accession>
<dbReference type="InterPro" id="IPR000326">
    <property type="entry name" value="PAP2/HPO"/>
</dbReference>
<dbReference type="EMBL" id="JBHSWN010000001">
    <property type="protein sequence ID" value="MFC6789252.1"/>
    <property type="molecule type" value="Genomic_DNA"/>
</dbReference>
<dbReference type="Proteomes" id="UP001596292">
    <property type="component" value="Unassembled WGS sequence"/>
</dbReference>
<dbReference type="SMART" id="SM00014">
    <property type="entry name" value="acidPPc"/>
    <property type="match status" value="1"/>
</dbReference>
<evidence type="ECO:0000256" key="1">
    <source>
        <dbReference type="SAM" id="SignalP"/>
    </source>
</evidence>
<reference evidence="4" key="1">
    <citation type="journal article" date="2019" name="Int. J. Syst. Evol. Microbiol.">
        <title>The Global Catalogue of Microorganisms (GCM) 10K type strain sequencing project: providing services to taxonomists for standard genome sequencing and annotation.</title>
        <authorList>
            <consortium name="The Broad Institute Genomics Platform"/>
            <consortium name="The Broad Institute Genome Sequencing Center for Infectious Disease"/>
            <person name="Wu L."/>
            <person name="Ma J."/>
        </authorList>
    </citation>
    <scope>NUCLEOTIDE SEQUENCE [LARGE SCALE GENOMIC DNA]</scope>
    <source>
        <strain evidence="4">CCUG 48316</strain>
    </source>
</reference>
<organism evidence="3 4">
    <name type="scientific">Methylobacterium komagatae</name>
    <dbReference type="NCBI Taxonomy" id="374425"/>
    <lineage>
        <taxon>Bacteria</taxon>
        <taxon>Pseudomonadati</taxon>
        <taxon>Pseudomonadota</taxon>
        <taxon>Alphaproteobacteria</taxon>
        <taxon>Hyphomicrobiales</taxon>
        <taxon>Methylobacteriaceae</taxon>
        <taxon>Methylobacterium</taxon>
    </lineage>
</organism>
<evidence type="ECO:0000313" key="3">
    <source>
        <dbReference type="EMBL" id="MFC6789252.1"/>
    </source>
</evidence>
<gene>
    <name evidence="3" type="ORF">ACFQE0_06170</name>
</gene>
<sequence>MRHITALSLTALCLAVPVPASAQSTANLSALRGLVPVARLLASPEGKAALDANLKVTGDIQSGASSQPALLPLTERRQLALKDCFITDGNATQLADGLGTRIGDAYQSKARYADYKTFTSVSPAVAKLIGYTNNVTKSDSGAGKYFFANATSHGKKPVSEEAAAILGNGAVTDAFGRAYGRLAGTPGSDAYGNPRPFQTLPVLTAYRGEDYFGKPSHSLDWLRGPGQDLTDSPSYPSGHTTYGYTESMILAILVPSRYRQMVVRAAEYGNSRIVVGAHYAMDVIGGRATSLHALAHLLANDPTYVGQIRTNPAVIDPASADTAKTVTLTDYPAVVKAARAEIDAFVTETCGADVATCAAQDQSRFKDEATNAAFYASTLTYGLPVVHPAQAAKPLDIAAVAPEAGHLLTAAFPEVTVAEANRILTETQGPGGGFLDDGSEFGAYSRINLYEAAGKVAALAESRRNGAAPSR</sequence>
<feature type="chain" id="PRO_5047107971" evidence="1">
    <location>
        <begin position="23"/>
        <end position="471"/>
    </location>
</feature>
<proteinExistence type="predicted"/>
<comment type="caution">
    <text evidence="3">The sequence shown here is derived from an EMBL/GenBank/DDBJ whole genome shotgun (WGS) entry which is preliminary data.</text>
</comment>
<keyword evidence="1" id="KW-0732">Signal</keyword>
<dbReference type="Pfam" id="PF01569">
    <property type="entry name" value="PAP2"/>
    <property type="match status" value="1"/>
</dbReference>
<evidence type="ECO:0000259" key="2">
    <source>
        <dbReference type="SMART" id="SM00014"/>
    </source>
</evidence>